<dbReference type="AlphaFoldDB" id="A0A1J4JMX7"/>
<accession>A0A1J4JMX7</accession>
<keyword evidence="2" id="KW-1185">Reference proteome</keyword>
<sequence length="134" mass="15974">MTKSDFEDVSDDSFITEYLEIPEKESEPKKMTFITSHSSPSFVIRGEFQNKKNKKRYIEIIKHIIGVYSNNGVDKKLFLTRHSENYDDIIDQLKHRKKSYIEGKQQNEKIEIKDYFFILPNNVIVQKDCFVRFV</sequence>
<protein>
    <submittedName>
        <fullName evidence="1">Uncharacterized protein</fullName>
    </submittedName>
</protein>
<dbReference type="VEuPathDB" id="TrichDB:TRFO_32933"/>
<proteinExistence type="predicted"/>
<organism evidence="1 2">
    <name type="scientific">Tritrichomonas foetus</name>
    <dbReference type="NCBI Taxonomy" id="1144522"/>
    <lineage>
        <taxon>Eukaryota</taxon>
        <taxon>Metamonada</taxon>
        <taxon>Parabasalia</taxon>
        <taxon>Tritrichomonadida</taxon>
        <taxon>Tritrichomonadidae</taxon>
        <taxon>Tritrichomonas</taxon>
    </lineage>
</organism>
<dbReference type="Proteomes" id="UP000179807">
    <property type="component" value="Unassembled WGS sequence"/>
</dbReference>
<gene>
    <name evidence="1" type="ORF">TRFO_32933</name>
</gene>
<dbReference type="RefSeq" id="XP_068353563.1">
    <property type="nucleotide sequence ID" value="XM_068508777.1"/>
</dbReference>
<evidence type="ECO:0000313" key="1">
    <source>
        <dbReference type="EMBL" id="OHT00427.1"/>
    </source>
</evidence>
<comment type="caution">
    <text evidence="1">The sequence shown here is derived from an EMBL/GenBank/DDBJ whole genome shotgun (WGS) entry which is preliminary data.</text>
</comment>
<dbReference type="GeneID" id="94843481"/>
<dbReference type="EMBL" id="MLAK01000956">
    <property type="protein sequence ID" value="OHT00427.1"/>
    <property type="molecule type" value="Genomic_DNA"/>
</dbReference>
<reference evidence="1" key="1">
    <citation type="submission" date="2016-10" db="EMBL/GenBank/DDBJ databases">
        <authorList>
            <person name="Benchimol M."/>
            <person name="Almeida L.G."/>
            <person name="Vasconcelos A.T."/>
            <person name="Perreira-Neves A."/>
            <person name="Rosa I.A."/>
            <person name="Tasca T."/>
            <person name="Bogo M.R."/>
            <person name="de Souza W."/>
        </authorList>
    </citation>
    <scope>NUCLEOTIDE SEQUENCE [LARGE SCALE GENOMIC DNA]</scope>
    <source>
        <strain evidence="1">K</strain>
    </source>
</reference>
<evidence type="ECO:0000313" key="2">
    <source>
        <dbReference type="Proteomes" id="UP000179807"/>
    </source>
</evidence>
<name>A0A1J4JMX7_9EUKA</name>